<evidence type="ECO:0000256" key="1">
    <source>
        <dbReference type="ARBA" id="ARBA00004141"/>
    </source>
</evidence>
<feature type="transmembrane region" description="Helical" evidence="6">
    <location>
        <begin position="100"/>
        <end position="129"/>
    </location>
</feature>
<dbReference type="GO" id="GO:0022857">
    <property type="term" value="F:transmembrane transporter activity"/>
    <property type="evidence" value="ECO:0007669"/>
    <property type="project" value="InterPro"/>
</dbReference>
<feature type="transmembrane region" description="Helical" evidence="6">
    <location>
        <begin position="47"/>
        <end position="66"/>
    </location>
</feature>
<dbReference type="InterPro" id="IPR036259">
    <property type="entry name" value="MFS_trans_sf"/>
</dbReference>
<evidence type="ECO:0000256" key="3">
    <source>
        <dbReference type="ARBA" id="ARBA00022692"/>
    </source>
</evidence>
<dbReference type="PANTHER" id="PTHR12778">
    <property type="entry name" value="SOLUTE CARRIER FAMILY 33 ACETYL-COA TRANSPORTER -RELATED"/>
    <property type="match status" value="1"/>
</dbReference>
<feature type="domain" description="Major facilitator superfamily (MFS) profile" evidence="7">
    <location>
        <begin position="9"/>
        <end position="407"/>
    </location>
</feature>
<feature type="transmembrane region" description="Helical" evidence="6">
    <location>
        <begin position="12"/>
        <end position="35"/>
    </location>
</feature>
<dbReference type="RefSeq" id="WP_058500489.1">
    <property type="nucleotide sequence ID" value="NZ_CAAAJA010000014.1"/>
</dbReference>
<evidence type="ECO:0000313" key="8">
    <source>
        <dbReference type="EMBL" id="KTD34554.1"/>
    </source>
</evidence>
<keyword evidence="9" id="KW-1185">Reference proteome</keyword>
<feature type="transmembrane region" description="Helical" evidence="6">
    <location>
        <begin position="317"/>
        <end position="341"/>
    </location>
</feature>
<dbReference type="InterPro" id="IPR004752">
    <property type="entry name" value="AmpG_permease/AT-1"/>
</dbReference>
<evidence type="ECO:0000256" key="4">
    <source>
        <dbReference type="ARBA" id="ARBA00022989"/>
    </source>
</evidence>
<dbReference type="SUPFAM" id="SSF103473">
    <property type="entry name" value="MFS general substrate transporter"/>
    <property type="match status" value="1"/>
</dbReference>
<gene>
    <name evidence="8" type="ORF">Lisr_0098</name>
</gene>
<name>A0A0W0WQF1_9GAMM</name>
<organism evidence="8 9">
    <name type="scientific">Legionella israelensis</name>
    <dbReference type="NCBI Taxonomy" id="454"/>
    <lineage>
        <taxon>Bacteria</taxon>
        <taxon>Pseudomonadati</taxon>
        <taxon>Pseudomonadota</taxon>
        <taxon>Gammaproteobacteria</taxon>
        <taxon>Legionellales</taxon>
        <taxon>Legionellaceae</taxon>
        <taxon>Legionella</taxon>
    </lineage>
</organism>
<dbReference type="EMBL" id="LNYH01000004">
    <property type="protein sequence ID" value="KTD34554.1"/>
    <property type="molecule type" value="Genomic_DNA"/>
</dbReference>
<feature type="transmembrane region" description="Helical" evidence="6">
    <location>
        <begin position="353"/>
        <end position="372"/>
    </location>
</feature>
<protein>
    <submittedName>
        <fullName evidence="8">AmpG protein</fullName>
    </submittedName>
</protein>
<keyword evidence="3 6" id="KW-0812">Transmembrane</keyword>
<evidence type="ECO:0000256" key="6">
    <source>
        <dbReference type="SAM" id="Phobius"/>
    </source>
</evidence>
<dbReference type="OrthoDB" id="9787815at2"/>
<dbReference type="Gene3D" id="1.20.1250.20">
    <property type="entry name" value="MFS general substrate transporter like domains"/>
    <property type="match status" value="1"/>
</dbReference>
<dbReference type="GO" id="GO:0016020">
    <property type="term" value="C:membrane"/>
    <property type="evidence" value="ECO:0007669"/>
    <property type="project" value="UniProtKB-SubCell"/>
</dbReference>
<proteinExistence type="predicted"/>
<accession>A0A0W0WQF1</accession>
<keyword evidence="5 6" id="KW-0472">Membrane</keyword>
<reference evidence="8 9" key="1">
    <citation type="submission" date="2015-11" db="EMBL/GenBank/DDBJ databases">
        <title>Genomic analysis of 38 Legionella species identifies large and diverse effector repertoires.</title>
        <authorList>
            <person name="Burstein D."/>
            <person name="Amaro F."/>
            <person name="Zusman T."/>
            <person name="Lifshitz Z."/>
            <person name="Cohen O."/>
            <person name="Gilbert J.A."/>
            <person name="Pupko T."/>
            <person name="Shuman H.A."/>
            <person name="Segal G."/>
        </authorList>
    </citation>
    <scope>NUCLEOTIDE SEQUENCE [LARGE SCALE GENOMIC DNA]</scope>
    <source>
        <strain evidence="8 9">Bercovier 4</strain>
    </source>
</reference>
<dbReference type="PATRIC" id="fig|454.4.peg.104"/>
<evidence type="ECO:0000259" key="7">
    <source>
        <dbReference type="PROSITE" id="PS50850"/>
    </source>
</evidence>
<feature type="transmembrane region" description="Helical" evidence="6">
    <location>
        <begin position="174"/>
        <end position="194"/>
    </location>
</feature>
<evidence type="ECO:0000256" key="5">
    <source>
        <dbReference type="ARBA" id="ARBA00023136"/>
    </source>
</evidence>
<keyword evidence="2" id="KW-0813">Transport</keyword>
<keyword evidence="4 6" id="KW-1133">Transmembrane helix</keyword>
<dbReference type="AlphaFoldDB" id="A0A0W0WQF1"/>
<evidence type="ECO:0000256" key="2">
    <source>
        <dbReference type="ARBA" id="ARBA00022448"/>
    </source>
</evidence>
<sequence>MPIDQPRKPYLWIASLYFFQSMPFVVVTLIAALMYQQYGMDNAHSVLLISLLALPWTIKPLVAPFLETIFTKKKLTVLAQVLLSFLFLMLALTVQHRYFLSLSIIGLACMALVSSMHDIVSDGVYLLNLDEQHQKRYVPLRTVFYQAGRLALKGGVLVLVGRLAFSYALNPWQLFFFILFLMSAFLTCYHLAMIPERENSRLFRENRYFSIINTLISNRKLYPALLFIFLFNASEAQMQKMVPLFLLDKSGLNLGLVGVGSIYGLAGNFSLLVGIYISGFLMRYFSIARCLKILVVVLLLGHALFFILATARADLTLIILSVVISQLAAGLANGAFMGYLLSVANKSNYPMSAYTLCTAIMALGYVVFGALSGFVQECLGYKHFFFYIFMVNFFLVALTFRVVRKHV</sequence>
<dbReference type="PANTHER" id="PTHR12778:SF10">
    <property type="entry name" value="MAJOR FACILITATOR SUPERFAMILY DOMAIN-CONTAINING PROTEIN 3"/>
    <property type="match status" value="1"/>
</dbReference>
<dbReference type="PROSITE" id="PS50850">
    <property type="entry name" value="MFS"/>
    <property type="match status" value="1"/>
</dbReference>
<dbReference type="InterPro" id="IPR020846">
    <property type="entry name" value="MFS_dom"/>
</dbReference>
<feature type="transmembrane region" description="Helical" evidence="6">
    <location>
        <begin position="75"/>
        <end position="94"/>
    </location>
</feature>
<dbReference type="Proteomes" id="UP000054761">
    <property type="component" value="Unassembled WGS sequence"/>
</dbReference>
<evidence type="ECO:0000313" key="9">
    <source>
        <dbReference type="Proteomes" id="UP000054761"/>
    </source>
</evidence>
<feature type="transmembrane region" description="Helical" evidence="6">
    <location>
        <begin position="254"/>
        <end position="281"/>
    </location>
</feature>
<comment type="subcellular location">
    <subcellularLocation>
        <location evidence="1">Membrane</location>
        <topology evidence="1">Multi-pass membrane protein</topology>
    </subcellularLocation>
</comment>
<comment type="caution">
    <text evidence="8">The sequence shown here is derived from an EMBL/GenBank/DDBJ whole genome shotgun (WGS) entry which is preliminary data.</text>
</comment>
<feature type="transmembrane region" description="Helical" evidence="6">
    <location>
        <begin position="293"/>
        <end position="311"/>
    </location>
</feature>
<feature type="transmembrane region" description="Helical" evidence="6">
    <location>
        <begin position="384"/>
        <end position="403"/>
    </location>
</feature>
<dbReference type="STRING" id="454.Lisr_0098"/>
<feature type="transmembrane region" description="Helical" evidence="6">
    <location>
        <begin position="215"/>
        <end position="234"/>
    </location>
</feature>